<sequence length="565" mass="62506">MTAQLVEEPVVNPADVWTAHTLSAAKRFLKSAVVIDNQPYVSPVRVPLLITPVDSGLDHPVGDLVVPEDDGRLTMSEDEFAHILDVRKISDAFAEEGMACAFVLPDDSDPDVETIERRVLSSSKISDIVVIDWYLRDDNPVFTLKMLEKIASDDVGERGRMRLICVYTGQPLDGAMFAGVKEAIGRGGIHLRDVDGHLYAAKSSSCIVVLLNKTEVVPSELSKFLVARFAIFADGLLPSFALAAIGAIRKNIHHMVTRFGKELDSAYIANRLISDPPEDVAEMMRELLVSECDSALGLESVADNFLDVLPIRNWIEANSERLAPQIIGEGRSVDKRLLLLLLSNGIQKKGVLDENNALFKLPENHRKKVSVALAGSAETSKRSEFDFARLVVFKREAFGGTKLTGNEGWLPSLTTGTLLKIESVGDSPSKYYICLTPACDTLRLPCDTPFVFLEAMVNPECFSVIVREEGNIDTGLFFERDRPYISTFVFSPDLAVGRIRGRKVRVVEENPVFGFVTSDGLTNFVWLGEVRYARAASEMARLVQNWMRIGISDSEYLRQTEKGSF</sequence>
<feature type="domain" description="Response receiver" evidence="1">
    <location>
        <begin position="28"/>
        <end position="216"/>
    </location>
</feature>
<dbReference type="Pfam" id="PF19192">
    <property type="entry name" value="Response_reg_2"/>
    <property type="match status" value="1"/>
</dbReference>
<evidence type="ECO:0000313" key="3">
    <source>
        <dbReference type="Proteomes" id="UP000531950"/>
    </source>
</evidence>
<protein>
    <recommendedName>
        <fullName evidence="1">Response receiver domain-containing protein</fullName>
    </recommendedName>
</protein>
<dbReference type="InterPro" id="IPR043834">
    <property type="entry name" value="REC"/>
</dbReference>
<gene>
    <name evidence="2" type="ORF">HX822_17105</name>
</gene>
<evidence type="ECO:0000313" key="2">
    <source>
        <dbReference type="EMBL" id="NWE14662.1"/>
    </source>
</evidence>
<dbReference type="Proteomes" id="UP000531950">
    <property type="component" value="Unassembled WGS sequence"/>
</dbReference>
<dbReference type="EMBL" id="JACARG010000036">
    <property type="protein sequence ID" value="NWE14662.1"/>
    <property type="molecule type" value="Genomic_DNA"/>
</dbReference>
<proteinExistence type="predicted"/>
<dbReference type="RefSeq" id="WP_177078606.1">
    <property type="nucleotide sequence ID" value="NZ_JACARG010000036.1"/>
</dbReference>
<accession>A0A7Y8EHG0</accession>
<comment type="caution">
    <text evidence="2">The sequence shown here is derived from an EMBL/GenBank/DDBJ whole genome shotgun (WGS) entry which is preliminary data.</text>
</comment>
<name>A0A7Y8EHG0_9PSED</name>
<organism evidence="2 3">
    <name type="scientific">Pseudomonas yamanorum</name>
    <dbReference type="NCBI Taxonomy" id="515393"/>
    <lineage>
        <taxon>Bacteria</taxon>
        <taxon>Pseudomonadati</taxon>
        <taxon>Pseudomonadota</taxon>
        <taxon>Gammaproteobacteria</taxon>
        <taxon>Pseudomonadales</taxon>
        <taxon>Pseudomonadaceae</taxon>
        <taxon>Pseudomonas</taxon>
    </lineage>
</organism>
<reference evidence="2 3" key="1">
    <citation type="submission" date="2020-04" db="EMBL/GenBank/DDBJ databases">
        <title>Molecular characterization of pseudomonads from Agaricus bisporus reveal novel blotch 2 pathogens in Western Europe.</title>
        <authorList>
            <person name="Taparia T."/>
            <person name="Krijger M."/>
            <person name="Haynes E."/>
            <person name="Elpinstone J.G."/>
            <person name="Noble R."/>
            <person name="Van Der Wolf J."/>
        </authorList>
    </citation>
    <scope>NUCLEOTIDE SEQUENCE [LARGE SCALE GENOMIC DNA]</scope>
    <source>
        <strain evidence="2 3">IPO3782</strain>
    </source>
</reference>
<dbReference type="AlphaFoldDB" id="A0A7Y8EHG0"/>
<evidence type="ECO:0000259" key="1">
    <source>
        <dbReference type="Pfam" id="PF19192"/>
    </source>
</evidence>